<evidence type="ECO:0000313" key="1">
    <source>
        <dbReference type="EMBL" id="MCV2403795.1"/>
    </source>
</evidence>
<dbReference type="Proteomes" id="UP001209713">
    <property type="component" value="Unassembled WGS sequence"/>
</dbReference>
<organism evidence="1 2">
    <name type="scientific">Marinomonas sargassi</name>
    <dbReference type="NCBI Taxonomy" id="2984494"/>
    <lineage>
        <taxon>Bacteria</taxon>
        <taxon>Pseudomonadati</taxon>
        <taxon>Pseudomonadota</taxon>
        <taxon>Gammaproteobacteria</taxon>
        <taxon>Oceanospirillales</taxon>
        <taxon>Oceanospirillaceae</taxon>
        <taxon>Marinomonas</taxon>
    </lineage>
</organism>
<dbReference type="EMBL" id="JAOVZB010000006">
    <property type="protein sequence ID" value="MCV2403795.1"/>
    <property type="molecule type" value="Genomic_DNA"/>
</dbReference>
<comment type="caution">
    <text evidence="1">The sequence shown here is derived from an EMBL/GenBank/DDBJ whole genome shotgun (WGS) entry which is preliminary data.</text>
</comment>
<reference evidence="1 2" key="1">
    <citation type="submission" date="2022-10" db="EMBL/GenBank/DDBJ databases">
        <title>Marinomonas transparenta sp. nov. and Marinomonas sargassi sp. nov., isolated from marine alga (Sargassum natans (L.) Gaillon).</title>
        <authorList>
            <person name="Wang Y."/>
        </authorList>
    </citation>
    <scope>NUCLEOTIDE SEQUENCE [LARGE SCALE GENOMIC DNA]</scope>
    <source>
        <strain evidence="1 2">C2222</strain>
    </source>
</reference>
<proteinExistence type="predicted"/>
<accession>A0ABT2YV69</accession>
<dbReference type="RefSeq" id="WP_263531177.1">
    <property type="nucleotide sequence ID" value="NZ_JAOVZB010000006.1"/>
</dbReference>
<sequence>MEYDFGDSWDLIQVQASRQVLGMPISIQLSFSKSSNEVKCLELLECRDYGILESLLDAERIVVKKLQGTQAEFGSIKVECFGESYAEYFCDEANEII</sequence>
<evidence type="ECO:0000313" key="2">
    <source>
        <dbReference type="Proteomes" id="UP001209713"/>
    </source>
</evidence>
<keyword evidence="2" id="KW-1185">Reference proteome</keyword>
<protein>
    <submittedName>
        <fullName evidence="1">Uncharacterized protein</fullName>
    </submittedName>
</protein>
<gene>
    <name evidence="1" type="ORF">OFY17_13055</name>
</gene>
<name>A0ABT2YV69_9GAMM</name>